<evidence type="ECO:0000313" key="2">
    <source>
        <dbReference type="EMBL" id="KAJ6644672.1"/>
    </source>
</evidence>
<accession>A0A9Q0N7M5</accession>
<feature type="region of interest" description="Disordered" evidence="1">
    <location>
        <begin position="1"/>
        <end position="57"/>
    </location>
</feature>
<name>A0A9Q0N7M5_9DIPT</name>
<proteinExistence type="predicted"/>
<gene>
    <name evidence="2" type="ORF">Bhyg_09641</name>
</gene>
<dbReference type="AlphaFoldDB" id="A0A9Q0N7M5"/>
<sequence>MSQNENPVPSTHNQRVQSDSGANAAHVNESSQNENAAPRTRNQCLQSGRGQTGRIRNRCTSYEMVERSLNAQDRLIDQNNRNNSESVHMFTAAVNGFSTAMSALTEVLREYLNR</sequence>
<protein>
    <submittedName>
        <fullName evidence="2">Uncharacterized protein</fullName>
    </submittedName>
</protein>
<evidence type="ECO:0000256" key="1">
    <source>
        <dbReference type="SAM" id="MobiDB-lite"/>
    </source>
</evidence>
<organism evidence="2 3">
    <name type="scientific">Pseudolycoriella hygida</name>
    <dbReference type="NCBI Taxonomy" id="35572"/>
    <lineage>
        <taxon>Eukaryota</taxon>
        <taxon>Metazoa</taxon>
        <taxon>Ecdysozoa</taxon>
        <taxon>Arthropoda</taxon>
        <taxon>Hexapoda</taxon>
        <taxon>Insecta</taxon>
        <taxon>Pterygota</taxon>
        <taxon>Neoptera</taxon>
        <taxon>Endopterygota</taxon>
        <taxon>Diptera</taxon>
        <taxon>Nematocera</taxon>
        <taxon>Sciaroidea</taxon>
        <taxon>Sciaridae</taxon>
        <taxon>Pseudolycoriella</taxon>
    </lineage>
</organism>
<feature type="compositionally biased region" description="Polar residues" evidence="1">
    <location>
        <begin position="28"/>
        <end position="49"/>
    </location>
</feature>
<dbReference type="EMBL" id="WJQU01000002">
    <property type="protein sequence ID" value="KAJ6644672.1"/>
    <property type="molecule type" value="Genomic_DNA"/>
</dbReference>
<reference evidence="2" key="1">
    <citation type="submission" date="2022-07" db="EMBL/GenBank/DDBJ databases">
        <authorList>
            <person name="Trinca V."/>
            <person name="Uliana J.V.C."/>
            <person name="Torres T.T."/>
            <person name="Ward R.J."/>
            <person name="Monesi N."/>
        </authorList>
    </citation>
    <scope>NUCLEOTIDE SEQUENCE</scope>
    <source>
        <strain evidence="2">HSMRA1968</strain>
        <tissue evidence="2">Whole embryos</tissue>
    </source>
</reference>
<feature type="non-terminal residue" evidence="2">
    <location>
        <position position="1"/>
    </location>
</feature>
<feature type="compositionally biased region" description="Polar residues" evidence="1">
    <location>
        <begin position="1"/>
        <end position="21"/>
    </location>
</feature>
<keyword evidence="3" id="KW-1185">Reference proteome</keyword>
<evidence type="ECO:0000313" key="3">
    <source>
        <dbReference type="Proteomes" id="UP001151699"/>
    </source>
</evidence>
<dbReference type="Proteomes" id="UP001151699">
    <property type="component" value="Chromosome B"/>
</dbReference>
<comment type="caution">
    <text evidence="2">The sequence shown here is derived from an EMBL/GenBank/DDBJ whole genome shotgun (WGS) entry which is preliminary data.</text>
</comment>